<comment type="caution">
    <text evidence="1">The sequence shown here is derived from an EMBL/GenBank/DDBJ whole genome shotgun (WGS) entry which is preliminary data.</text>
</comment>
<gene>
    <name evidence="1" type="ORF">NC653_038162</name>
</gene>
<sequence length="101" mass="11953">MQLLGSAVHQTQAIDRLEFLSEKAKHLSFSLYKRIDRNNWHQDVESFLPISYCFHISLCFFLEPLMLSIARKKDTICDPLTLNQTWITLQSWPERINNFPL</sequence>
<organism evidence="1 2">
    <name type="scientific">Populus alba x Populus x berolinensis</name>
    <dbReference type="NCBI Taxonomy" id="444605"/>
    <lineage>
        <taxon>Eukaryota</taxon>
        <taxon>Viridiplantae</taxon>
        <taxon>Streptophyta</taxon>
        <taxon>Embryophyta</taxon>
        <taxon>Tracheophyta</taxon>
        <taxon>Spermatophyta</taxon>
        <taxon>Magnoliopsida</taxon>
        <taxon>eudicotyledons</taxon>
        <taxon>Gunneridae</taxon>
        <taxon>Pentapetalae</taxon>
        <taxon>rosids</taxon>
        <taxon>fabids</taxon>
        <taxon>Malpighiales</taxon>
        <taxon>Salicaceae</taxon>
        <taxon>Saliceae</taxon>
        <taxon>Populus</taxon>
    </lineage>
</organism>
<proteinExistence type="predicted"/>
<dbReference type="AlphaFoldDB" id="A0AAD6LG56"/>
<protein>
    <submittedName>
        <fullName evidence="1">Uncharacterized protein</fullName>
    </submittedName>
</protein>
<reference evidence="1" key="1">
    <citation type="journal article" date="2023" name="Mol. Ecol. Resour.">
        <title>Chromosome-level genome assembly of a triploid poplar Populus alba 'Berolinensis'.</title>
        <authorList>
            <person name="Chen S."/>
            <person name="Yu Y."/>
            <person name="Wang X."/>
            <person name="Wang S."/>
            <person name="Zhang T."/>
            <person name="Zhou Y."/>
            <person name="He R."/>
            <person name="Meng N."/>
            <person name="Wang Y."/>
            <person name="Liu W."/>
            <person name="Liu Z."/>
            <person name="Liu J."/>
            <person name="Guo Q."/>
            <person name="Huang H."/>
            <person name="Sederoff R.R."/>
            <person name="Wang G."/>
            <person name="Qu G."/>
            <person name="Chen S."/>
        </authorList>
    </citation>
    <scope>NUCLEOTIDE SEQUENCE</scope>
    <source>
        <strain evidence="1">SC-2020</strain>
    </source>
</reference>
<name>A0AAD6LG56_9ROSI</name>
<evidence type="ECO:0000313" key="2">
    <source>
        <dbReference type="Proteomes" id="UP001164929"/>
    </source>
</evidence>
<dbReference type="Proteomes" id="UP001164929">
    <property type="component" value="Chromosome 17"/>
</dbReference>
<keyword evidence="2" id="KW-1185">Reference proteome</keyword>
<evidence type="ECO:0000313" key="1">
    <source>
        <dbReference type="EMBL" id="KAJ6960023.1"/>
    </source>
</evidence>
<dbReference type="EMBL" id="JAQIZT010000017">
    <property type="protein sequence ID" value="KAJ6960023.1"/>
    <property type="molecule type" value="Genomic_DNA"/>
</dbReference>
<accession>A0AAD6LG56</accession>